<evidence type="ECO:0000256" key="1">
    <source>
        <dbReference type="ARBA" id="ARBA00004117"/>
    </source>
</evidence>
<reference evidence="9 10" key="1">
    <citation type="journal article" date="2011" name="Front. Microbiol.">
        <title>Genomic signatures of strain selection and enhancement in Bacillus atrophaeus var. globigii, a historical biowarfare simulant.</title>
        <authorList>
            <person name="Gibbons H.S."/>
            <person name="Broomall S.M."/>
            <person name="McNew L.A."/>
            <person name="Daligault H."/>
            <person name="Chapman C."/>
            <person name="Bruce D."/>
            <person name="Karavis M."/>
            <person name="Krepps M."/>
            <person name="McGregor P.A."/>
            <person name="Hong C."/>
            <person name="Park K.H."/>
            <person name="Akmal A."/>
            <person name="Feldman A."/>
            <person name="Lin J.S."/>
            <person name="Chang W.E."/>
            <person name="Higgs B.W."/>
            <person name="Demirev P."/>
            <person name="Lindquist J."/>
            <person name="Liem A."/>
            <person name="Fochler E."/>
            <person name="Read T.D."/>
            <person name="Tapia R."/>
            <person name="Johnson S."/>
            <person name="Bishop-Lilly K.A."/>
            <person name="Detter C."/>
            <person name="Han C."/>
            <person name="Sozhamannan S."/>
            <person name="Rosenzweig C.N."/>
            <person name="Skowronski E.W."/>
        </authorList>
    </citation>
    <scope>NUCLEOTIDE SEQUENCE [LARGE SCALE GENOMIC DNA]</scope>
    <source>
        <strain evidence="9 10">AK5</strain>
    </source>
</reference>
<keyword evidence="10" id="KW-1185">Reference proteome</keyword>
<name>A0A432VSA6_9GAMM</name>
<keyword evidence="9" id="KW-0282">Flagellum</keyword>
<dbReference type="AlphaFoldDB" id="A0A432VSA6"/>
<evidence type="ECO:0000313" key="10">
    <source>
        <dbReference type="Proteomes" id="UP000288212"/>
    </source>
</evidence>
<feature type="compositionally biased region" description="Polar residues" evidence="7">
    <location>
        <begin position="56"/>
        <end position="70"/>
    </location>
</feature>
<proteinExistence type="inferred from homology"/>
<sequence length="136" mass="15546">MIDKLTGTLHFHQEALNLRHERQQVLANNIANADTPNFKARDFDFRSELERAVQQGRNTTGTGLATTQKGHIQGGKPQFTVDNLQYRNPHQARMDGNTVDMDMERSRFLDNSVRYQASLQFIDGRIKGLRTAMQSE</sequence>
<dbReference type="RefSeq" id="WP_126793408.1">
    <property type="nucleotide sequence ID" value="NZ_PIPI01000006.1"/>
</dbReference>
<organism evidence="9 10">
    <name type="scientific">Aliidiomarina haloalkalitolerans</name>
    <dbReference type="NCBI Taxonomy" id="859059"/>
    <lineage>
        <taxon>Bacteria</taxon>
        <taxon>Pseudomonadati</taxon>
        <taxon>Pseudomonadota</taxon>
        <taxon>Gammaproteobacteria</taxon>
        <taxon>Alteromonadales</taxon>
        <taxon>Idiomarinaceae</taxon>
        <taxon>Aliidiomarina</taxon>
    </lineage>
</organism>
<dbReference type="InterPro" id="IPR019776">
    <property type="entry name" value="Flagellar_basal_body_rod_CS"/>
</dbReference>
<feature type="region of interest" description="Disordered" evidence="7">
    <location>
        <begin position="56"/>
        <end position="77"/>
    </location>
</feature>
<evidence type="ECO:0000256" key="7">
    <source>
        <dbReference type="SAM" id="MobiDB-lite"/>
    </source>
</evidence>
<dbReference type="Proteomes" id="UP000288212">
    <property type="component" value="Unassembled WGS sequence"/>
</dbReference>
<feature type="domain" description="Flagellar basal body rod protein N-terminal" evidence="8">
    <location>
        <begin position="9"/>
        <end position="39"/>
    </location>
</feature>
<dbReference type="InterPro" id="IPR001444">
    <property type="entry name" value="Flag_bb_rod_N"/>
</dbReference>
<dbReference type="NCBIfam" id="TIGR01396">
    <property type="entry name" value="FlgB"/>
    <property type="match status" value="1"/>
</dbReference>
<evidence type="ECO:0000256" key="6">
    <source>
        <dbReference type="PIRNR" id="PIRNR002889"/>
    </source>
</evidence>
<dbReference type="PANTHER" id="PTHR30435">
    <property type="entry name" value="FLAGELLAR PROTEIN"/>
    <property type="match status" value="1"/>
</dbReference>
<dbReference type="InterPro" id="IPR006300">
    <property type="entry name" value="FlgB"/>
</dbReference>
<evidence type="ECO:0000256" key="3">
    <source>
        <dbReference type="ARBA" id="ARBA00014376"/>
    </source>
</evidence>
<keyword evidence="9" id="KW-0969">Cilium</keyword>
<evidence type="ECO:0000313" key="9">
    <source>
        <dbReference type="EMBL" id="RUO19218.1"/>
    </source>
</evidence>
<evidence type="ECO:0000256" key="5">
    <source>
        <dbReference type="ARBA" id="ARBA00024934"/>
    </source>
</evidence>
<comment type="subcellular location">
    <subcellularLocation>
        <location evidence="1 6">Bacterial flagellum basal body</location>
    </subcellularLocation>
</comment>
<dbReference type="PANTHER" id="PTHR30435:SF12">
    <property type="entry name" value="FLAGELLAR BASAL BODY ROD PROTEIN FLGB"/>
    <property type="match status" value="1"/>
</dbReference>
<gene>
    <name evidence="9" type="ORF">CWE06_09290</name>
</gene>
<dbReference type="EMBL" id="PIPI01000006">
    <property type="protein sequence ID" value="RUO19218.1"/>
    <property type="molecule type" value="Genomic_DNA"/>
</dbReference>
<comment type="subunit">
    <text evidence="6">The basal body constitutes a major portion of the flagellar organelle and consists of a number of rings mounted on a central rod.</text>
</comment>
<evidence type="ECO:0000259" key="8">
    <source>
        <dbReference type="Pfam" id="PF00460"/>
    </source>
</evidence>
<comment type="caution">
    <text evidence="9">The sequence shown here is derived from an EMBL/GenBank/DDBJ whole genome shotgun (WGS) entry which is preliminary data.</text>
</comment>
<protein>
    <recommendedName>
        <fullName evidence="3 6">Flagellar basal body rod protein FlgB</fullName>
    </recommendedName>
</protein>
<evidence type="ECO:0000256" key="4">
    <source>
        <dbReference type="ARBA" id="ARBA00023143"/>
    </source>
</evidence>
<comment type="similarity">
    <text evidence="2 6">Belongs to the flagella basal body rod proteins family.</text>
</comment>
<dbReference type="GO" id="GO:0071973">
    <property type="term" value="P:bacterial-type flagellum-dependent cell motility"/>
    <property type="evidence" value="ECO:0007669"/>
    <property type="project" value="InterPro"/>
</dbReference>
<evidence type="ECO:0000256" key="2">
    <source>
        <dbReference type="ARBA" id="ARBA00009677"/>
    </source>
</evidence>
<dbReference type="PROSITE" id="PS00588">
    <property type="entry name" value="FLAGELLA_BB_ROD"/>
    <property type="match status" value="1"/>
</dbReference>
<comment type="function">
    <text evidence="5 6">Structural component of flagellum, the bacterial motility apparatus. Part of the rod structure of flagellar basal body.</text>
</comment>
<dbReference type="GO" id="GO:0030694">
    <property type="term" value="C:bacterial-type flagellum basal body, rod"/>
    <property type="evidence" value="ECO:0007669"/>
    <property type="project" value="InterPro"/>
</dbReference>
<dbReference type="PIRSF" id="PIRSF002889">
    <property type="entry name" value="Rod_FlgB"/>
    <property type="match status" value="1"/>
</dbReference>
<dbReference type="OrthoDB" id="9788334at2"/>
<accession>A0A432VSA6</accession>
<keyword evidence="4 6" id="KW-0975">Bacterial flagellum</keyword>
<dbReference type="Pfam" id="PF00460">
    <property type="entry name" value="Flg_bb_rod"/>
    <property type="match status" value="1"/>
</dbReference>
<keyword evidence="9" id="KW-0966">Cell projection</keyword>